<comment type="caution">
    <text evidence="1">The sequence shown here is derived from an EMBL/GenBank/DDBJ whole genome shotgun (WGS) entry which is preliminary data.</text>
</comment>
<organism evidence="1 2">
    <name type="scientific">Actinacidiphila cocklensis</name>
    <dbReference type="NCBI Taxonomy" id="887465"/>
    <lineage>
        <taxon>Bacteria</taxon>
        <taxon>Bacillati</taxon>
        <taxon>Actinomycetota</taxon>
        <taxon>Actinomycetes</taxon>
        <taxon>Kitasatosporales</taxon>
        <taxon>Streptomycetaceae</taxon>
        <taxon>Actinacidiphila</taxon>
    </lineage>
</organism>
<evidence type="ECO:0000313" key="2">
    <source>
        <dbReference type="Proteomes" id="UP001152519"/>
    </source>
</evidence>
<name>A0A9W4DYK7_9ACTN</name>
<protein>
    <recommendedName>
        <fullName evidence="3">L-ribulose-5-phosphate 4-epimerase</fullName>
    </recommendedName>
</protein>
<dbReference type="AlphaFoldDB" id="A0A9W4DYK7"/>
<evidence type="ECO:0008006" key="3">
    <source>
        <dbReference type="Google" id="ProtNLM"/>
    </source>
</evidence>
<sequence>MCEGVARTVHTSRLLGDPLPIAQSDIDRLYDRYQNGYGRPGPSTP</sequence>
<gene>
    <name evidence="1" type="ORF">SCOCK_370031</name>
</gene>
<reference evidence="1" key="1">
    <citation type="submission" date="2021-05" db="EMBL/GenBank/DDBJ databases">
        <authorList>
            <person name="Arsene-Ploetze F."/>
        </authorList>
    </citation>
    <scope>NUCLEOTIDE SEQUENCE</scope>
    <source>
        <strain evidence="1">DSM 42138</strain>
    </source>
</reference>
<keyword evidence="2" id="KW-1185">Reference proteome</keyword>
<dbReference type="RefSeq" id="WP_251493358.1">
    <property type="nucleotide sequence ID" value="NZ_CAJSLV010000067.1"/>
</dbReference>
<proteinExistence type="predicted"/>
<accession>A0A9W4DYK7</accession>
<dbReference type="Proteomes" id="UP001152519">
    <property type="component" value="Unassembled WGS sequence"/>
</dbReference>
<dbReference type="EMBL" id="CAJSLV010000067">
    <property type="protein sequence ID" value="CAG6395880.1"/>
    <property type="molecule type" value="Genomic_DNA"/>
</dbReference>
<evidence type="ECO:0000313" key="1">
    <source>
        <dbReference type="EMBL" id="CAG6395880.1"/>
    </source>
</evidence>